<feature type="region of interest" description="Disordered" evidence="12">
    <location>
        <begin position="94"/>
        <end position="117"/>
    </location>
</feature>
<evidence type="ECO:0000256" key="2">
    <source>
        <dbReference type="ARBA" id="ARBA00010411"/>
    </source>
</evidence>
<evidence type="ECO:0000256" key="11">
    <source>
        <dbReference type="SAM" id="Coils"/>
    </source>
</evidence>
<dbReference type="RefSeq" id="XP_025293031.1">
    <property type="nucleotide sequence ID" value="XM_025437246.2"/>
</dbReference>
<feature type="region of interest" description="Disordered" evidence="12">
    <location>
        <begin position="1"/>
        <end position="28"/>
    </location>
</feature>
<dbReference type="InterPro" id="IPR033351">
    <property type="entry name" value="POC5"/>
</dbReference>
<sequence>MSSDEEKCSLPVMQKDSDQHSSVSSDLQEEYEELLRYAIVTPNIESDASQPCHSKGEVVPDVRVPTVIDDILHNQAGNSPVVRETRMEVGKGCDLNISSHSKTDGSSPVSSPRKPSHPVMDFFSSNLLGDSSSPGSISSHADVHEIVVSDFLISDENLQKMENVLDLWSSGLKTNIISELSKWRLNFIDWHRMEMKKEKEKHAAHLKQLCNQINSLKELQKAYEVSIGRKDEVISSLSHAIGKQKERIELMRTFFHWRIGHVKSRQDVYEGKLADQYFQRTLLKKVWKGWRSIVQKQWKDVVERACQARAEEVCVQLSNDYETRVAVLSGALENAKAEIQRMQHEKEHFEDSMKKAFMRGVCALNLEAMTIFQNRGDTGIDFTNNKKEEYGPGIQGKEHSAHLDPLAPPMPSVVAQPPSPPPAAMGAASAAAFPSAASISSAGPASASSTHPPVSAALGAGPTATAAPEEMYVPRVVTSAQQKAGRTITARITGRCDFASKNRISSGLAIMGVSPPMSSVVVEKHHPVTVQTIPQAAAAKYPRTIHPESSTSASRSLGTRSTHTQSLTSIHSIKVVD</sequence>
<dbReference type="GeneID" id="112653261"/>
<dbReference type="GO" id="GO:0032391">
    <property type="term" value="C:photoreceptor connecting cilium"/>
    <property type="evidence" value="ECO:0007669"/>
    <property type="project" value="TreeGrafter"/>
</dbReference>
<reference evidence="13" key="2">
    <citation type="submission" date="2025-09" db="UniProtKB">
        <authorList>
            <consortium name="Ensembl"/>
        </authorList>
    </citation>
    <scope>IDENTIFICATION</scope>
</reference>
<keyword evidence="5" id="KW-0677">Repeat</keyword>
<evidence type="ECO:0000256" key="3">
    <source>
        <dbReference type="ARBA" id="ARBA00014910"/>
    </source>
</evidence>
<evidence type="ECO:0000256" key="7">
    <source>
        <dbReference type="ARBA" id="ARBA00023212"/>
    </source>
</evidence>
<evidence type="ECO:0000256" key="12">
    <source>
        <dbReference type="SAM" id="MobiDB-lite"/>
    </source>
</evidence>
<dbReference type="Ensembl" id="ENSCAFT00020038203.1">
    <property type="protein sequence ID" value="ENSCAFP00020033113.1"/>
    <property type="gene ID" value="ENSCAFG00020025700.1"/>
</dbReference>
<dbReference type="PANTHER" id="PTHR28618">
    <property type="entry name" value="CENTROSOMAL PROTEIN POC5"/>
    <property type="match status" value="1"/>
</dbReference>
<dbReference type="PANTHER" id="PTHR28618:SF1">
    <property type="entry name" value="CENTROSOMAL PROTEIN POC5"/>
    <property type="match status" value="1"/>
</dbReference>
<feature type="compositionally biased region" description="Polar residues" evidence="12">
    <location>
        <begin position="96"/>
        <end position="110"/>
    </location>
</feature>
<keyword evidence="14" id="KW-1185">Reference proteome</keyword>
<dbReference type="GO" id="GO:1903723">
    <property type="term" value="P:negative regulation of centriole elongation"/>
    <property type="evidence" value="ECO:0007669"/>
    <property type="project" value="Ensembl"/>
</dbReference>
<evidence type="ECO:0000256" key="4">
    <source>
        <dbReference type="ARBA" id="ARBA00022490"/>
    </source>
</evidence>
<dbReference type="Proteomes" id="UP000694391">
    <property type="component" value="Unplaced"/>
</dbReference>
<dbReference type="AlphaFoldDB" id="A0A8C0LP48"/>
<comment type="similarity">
    <text evidence="2">Belongs to the POC5 family.</text>
</comment>
<evidence type="ECO:0000256" key="1">
    <source>
        <dbReference type="ARBA" id="ARBA00004114"/>
    </source>
</evidence>
<comment type="function">
    <text evidence="10">Essential for the assembly of the distal half of centrioles, required for centriole elongation. Acts as a negative regulator of centriole elongation.</text>
</comment>
<evidence type="ECO:0000256" key="5">
    <source>
        <dbReference type="ARBA" id="ARBA00022737"/>
    </source>
</evidence>
<evidence type="ECO:0000256" key="10">
    <source>
        <dbReference type="ARBA" id="ARBA00049959"/>
    </source>
</evidence>
<name>A0A8C0LP48_CANLU</name>
<evidence type="ECO:0000313" key="14">
    <source>
        <dbReference type="Proteomes" id="UP000694391"/>
    </source>
</evidence>
<dbReference type="GO" id="GO:0005814">
    <property type="term" value="C:centriole"/>
    <property type="evidence" value="ECO:0007669"/>
    <property type="project" value="UniProtKB-SubCell"/>
</dbReference>
<protein>
    <recommendedName>
        <fullName evidence="3">Centrosomal protein POC5</fullName>
    </recommendedName>
    <alternativeName>
        <fullName evidence="9">Protein of centriole 5</fullName>
    </alternativeName>
</protein>
<feature type="coiled-coil region" evidence="11">
    <location>
        <begin position="192"/>
        <end position="219"/>
    </location>
</feature>
<dbReference type="GeneTree" id="ENSGT00390000004454"/>
<feature type="region of interest" description="Disordered" evidence="12">
    <location>
        <begin position="540"/>
        <end position="577"/>
    </location>
</feature>
<proteinExistence type="inferred from homology"/>
<evidence type="ECO:0000256" key="9">
    <source>
        <dbReference type="ARBA" id="ARBA00031694"/>
    </source>
</evidence>
<dbReference type="GO" id="GO:0061511">
    <property type="term" value="P:centriole elongation"/>
    <property type="evidence" value="ECO:0007669"/>
    <property type="project" value="Ensembl"/>
</dbReference>
<organism evidence="13 14">
    <name type="scientific">Canis lupus dingo</name>
    <name type="common">dingo</name>
    <dbReference type="NCBI Taxonomy" id="286419"/>
    <lineage>
        <taxon>Eukaryota</taxon>
        <taxon>Metazoa</taxon>
        <taxon>Chordata</taxon>
        <taxon>Craniata</taxon>
        <taxon>Vertebrata</taxon>
        <taxon>Euteleostomi</taxon>
        <taxon>Mammalia</taxon>
        <taxon>Eutheria</taxon>
        <taxon>Laurasiatheria</taxon>
        <taxon>Carnivora</taxon>
        <taxon>Caniformia</taxon>
        <taxon>Canidae</taxon>
        <taxon>Canis</taxon>
    </lineage>
</organism>
<accession>A0A8C0LP48</accession>
<keyword evidence="7" id="KW-0206">Cytoskeleton</keyword>
<evidence type="ECO:0000256" key="6">
    <source>
        <dbReference type="ARBA" id="ARBA00023054"/>
    </source>
</evidence>
<reference evidence="13" key="1">
    <citation type="submission" date="2025-08" db="UniProtKB">
        <authorList>
            <consortium name="Ensembl"/>
        </authorList>
    </citation>
    <scope>IDENTIFICATION</scope>
</reference>
<dbReference type="GO" id="GO:0005813">
    <property type="term" value="C:centrosome"/>
    <property type="evidence" value="ECO:0007669"/>
    <property type="project" value="Ensembl"/>
</dbReference>
<gene>
    <name evidence="13" type="primary">POC5</name>
</gene>
<dbReference type="CTD" id="134359"/>
<feature type="coiled-coil region" evidence="11">
    <location>
        <begin position="325"/>
        <end position="352"/>
    </location>
</feature>
<keyword evidence="8" id="KW-0131">Cell cycle</keyword>
<evidence type="ECO:0000313" key="13">
    <source>
        <dbReference type="Ensembl" id="ENSCAFP00020033113.1"/>
    </source>
</evidence>
<keyword evidence="6 11" id="KW-0175">Coiled coil</keyword>
<comment type="subcellular location">
    <subcellularLocation>
        <location evidence="1">Cytoplasm</location>
        <location evidence="1">Cytoskeleton</location>
        <location evidence="1">Microtubule organizing center</location>
        <location evidence="1">Centrosome</location>
        <location evidence="1">Centriole</location>
    </subcellularLocation>
</comment>
<dbReference type="KEGG" id="clud:112653261"/>
<evidence type="ECO:0000256" key="8">
    <source>
        <dbReference type="ARBA" id="ARBA00023306"/>
    </source>
</evidence>
<keyword evidence="4" id="KW-0963">Cytoplasm</keyword>
<feature type="compositionally biased region" description="Polar residues" evidence="12">
    <location>
        <begin position="547"/>
        <end position="571"/>
    </location>
</feature>
<dbReference type="GO" id="GO:0042462">
    <property type="term" value="P:eye photoreceptor cell development"/>
    <property type="evidence" value="ECO:0007669"/>
    <property type="project" value="TreeGrafter"/>
</dbReference>